<dbReference type="Proteomes" id="UP000036958">
    <property type="component" value="Unassembled WGS sequence"/>
</dbReference>
<reference evidence="2" key="1">
    <citation type="submission" date="2015-07" db="EMBL/GenBank/DDBJ databases">
        <title>Genome sequencing of Sunxiuqinia dokdonensis strain SK.</title>
        <authorList>
            <person name="Ahn S."/>
            <person name="Kim B.-C."/>
        </authorList>
    </citation>
    <scope>NUCLEOTIDE SEQUENCE [LARGE SCALE GENOMIC DNA]</scope>
    <source>
        <strain evidence="2">SK</strain>
    </source>
</reference>
<evidence type="ECO:0000313" key="1">
    <source>
        <dbReference type="EMBL" id="KOH45969.1"/>
    </source>
</evidence>
<gene>
    <name evidence="1" type="ORF">NC99_12140</name>
</gene>
<sequence>MAFVNNLTFYTVFLTDIQKKDIHEYQNLSEMRLVYENGLINNTPTGKLYEAKKSWSSPIENLNEMINPVQNQ</sequence>
<keyword evidence="2" id="KW-1185">Reference proteome</keyword>
<accession>A0A0L8VBY8</accession>
<proteinExistence type="predicted"/>
<protein>
    <submittedName>
        <fullName evidence="1">Uncharacterized protein</fullName>
    </submittedName>
</protein>
<dbReference type="EMBL" id="LGIA01000057">
    <property type="protein sequence ID" value="KOH45969.1"/>
    <property type="molecule type" value="Genomic_DNA"/>
</dbReference>
<comment type="caution">
    <text evidence="1">The sequence shown here is derived from an EMBL/GenBank/DDBJ whole genome shotgun (WGS) entry which is preliminary data.</text>
</comment>
<evidence type="ECO:0000313" key="2">
    <source>
        <dbReference type="Proteomes" id="UP000036958"/>
    </source>
</evidence>
<name>A0A0L8VBY8_9BACT</name>
<organism evidence="1 2">
    <name type="scientific">Sunxiuqinia dokdonensis</name>
    <dbReference type="NCBI Taxonomy" id="1409788"/>
    <lineage>
        <taxon>Bacteria</taxon>
        <taxon>Pseudomonadati</taxon>
        <taxon>Bacteroidota</taxon>
        <taxon>Bacteroidia</taxon>
        <taxon>Marinilabiliales</taxon>
        <taxon>Prolixibacteraceae</taxon>
        <taxon>Sunxiuqinia</taxon>
    </lineage>
</organism>
<dbReference type="AlphaFoldDB" id="A0A0L8VBY8"/>